<dbReference type="EMBL" id="GBXM01013766">
    <property type="protein sequence ID" value="JAH94811.1"/>
    <property type="molecule type" value="Transcribed_RNA"/>
</dbReference>
<accession>A0A0E9WXD6</accession>
<proteinExistence type="predicted"/>
<reference evidence="2" key="1">
    <citation type="submission" date="2014-11" db="EMBL/GenBank/DDBJ databases">
        <authorList>
            <person name="Amaro Gonzalez C."/>
        </authorList>
    </citation>
    <scope>NUCLEOTIDE SEQUENCE</scope>
</reference>
<protein>
    <submittedName>
        <fullName evidence="2">Uncharacterized protein</fullName>
    </submittedName>
</protein>
<keyword evidence="1" id="KW-0812">Transmembrane</keyword>
<feature type="transmembrane region" description="Helical" evidence="1">
    <location>
        <begin position="59"/>
        <end position="80"/>
    </location>
</feature>
<reference evidence="2" key="2">
    <citation type="journal article" date="2015" name="Fish Shellfish Immunol.">
        <title>Early steps in the European eel (Anguilla anguilla)-Vibrio vulnificus interaction in the gills: Role of the RtxA13 toxin.</title>
        <authorList>
            <person name="Callol A."/>
            <person name="Pajuelo D."/>
            <person name="Ebbesson L."/>
            <person name="Teles M."/>
            <person name="MacKenzie S."/>
            <person name="Amaro C."/>
        </authorList>
    </citation>
    <scope>NUCLEOTIDE SEQUENCE</scope>
</reference>
<evidence type="ECO:0000256" key="1">
    <source>
        <dbReference type="SAM" id="Phobius"/>
    </source>
</evidence>
<keyword evidence="1" id="KW-1133">Transmembrane helix</keyword>
<keyword evidence="1" id="KW-0472">Membrane</keyword>
<dbReference type="AlphaFoldDB" id="A0A0E9WXD6"/>
<name>A0A0E9WXD6_ANGAN</name>
<sequence>MWVIGKMCMIKLGQMRMTGSFLEPLPQFKRGVLSKASCQLDNLEKYPQGTHNGSKIKSAFITMAYLLISFTGLSGCAISIDIRNMLYYYM</sequence>
<organism evidence="2">
    <name type="scientific">Anguilla anguilla</name>
    <name type="common">European freshwater eel</name>
    <name type="synonym">Muraena anguilla</name>
    <dbReference type="NCBI Taxonomy" id="7936"/>
    <lineage>
        <taxon>Eukaryota</taxon>
        <taxon>Metazoa</taxon>
        <taxon>Chordata</taxon>
        <taxon>Craniata</taxon>
        <taxon>Vertebrata</taxon>
        <taxon>Euteleostomi</taxon>
        <taxon>Actinopterygii</taxon>
        <taxon>Neopterygii</taxon>
        <taxon>Teleostei</taxon>
        <taxon>Anguilliformes</taxon>
        <taxon>Anguillidae</taxon>
        <taxon>Anguilla</taxon>
    </lineage>
</organism>
<evidence type="ECO:0000313" key="2">
    <source>
        <dbReference type="EMBL" id="JAH94811.1"/>
    </source>
</evidence>